<dbReference type="InterPro" id="IPR000794">
    <property type="entry name" value="Beta-ketoacyl_synthase"/>
</dbReference>
<dbReference type="InterPro" id="IPR016039">
    <property type="entry name" value="Thiolase-like"/>
</dbReference>
<proteinExistence type="inferred from homology"/>
<keyword evidence="2 4" id="KW-0808">Transferase</keyword>
<dbReference type="RefSeq" id="WP_380842463.1">
    <property type="nucleotide sequence ID" value="NZ_JBHSFP010000014.1"/>
</dbReference>
<accession>A0ABV9CKI9</accession>
<comment type="caution">
    <text evidence="6">The sequence shown here is derived from an EMBL/GenBank/DDBJ whole genome shotgun (WGS) entry which is preliminary data.</text>
</comment>
<dbReference type="CDD" id="cd00832">
    <property type="entry name" value="CLF"/>
    <property type="match status" value="1"/>
</dbReference>
<dbReference type="PANTHER" id="PTHR11712:SF322">
    <property type="entry name" value="POLYKETIDE BETA-KETOACYL SYNTHASE 2-RELATED"/>
    <property type="match status" value="1"/>
</dbReference>
<dbReference type="Pfam" id="PF02801">
    <property type="entry name" value="Ketoacyl-synt_C"/>
    <property type="match status" value="1"/>
</dbReference>
<evidence type="ECO:0000313" key="6">
    <source>
        <dbReference type="EMBL" id="MFC4533232.1"/>
    </source>
</evidence>
<dbReference type="InterPro" id="IPR020841">
    <property type="entry name" value="PKS_Beta-ketoAc_synthase_dom"/>
</dbReference>
<evidence type="ECO:0000313" key="7">
    <source>
        <dbReference type="Proteomes" id="UP001596004"/>
    </source>
</evidence>
<feature type="domain" description="Ketosynthase family 3 (KS3)" evidence="5">
    <location>
        <begin position="5"/>
        <end position="410"/>
    </location>
</feature>
<evidence type="ECO:0000259" key="5">
    <source>
        <dbReference type="PROSITE" id="PS52004"/>
    </source>
</evidence>
<name>A0ABV9CKI9_9ACTN</name>
<dbReference type="Pfam" id="PF00109">
    <property type="entry name" value="ketoacyl-synt"/>
    <property type="match status" value="1"/>
</dbReference>
<dbReference type="Gene3D" id="3.40.47.10">
    <property type="match status" value="2"/>
</dbReference>
<dbReference type="SUPFAM" id="SSF53901">
    <property type="entry name" value="Thiolase-like"/>
    <property type="match status" value="2"/>
</dbReference>
<dbReference type="PANTHER" id="PTHR11712">
    <property type="entry name" value="POLYKETIDE SYNTHASE-RELATED"/>
    <property type="match status" value="1"/>
</dbReference>
<keyword evidence="7" id="KW-1185">Reference proteome</keyword>
<dbReference type="Proteomes" id="UP001596004">
    <property type="component" value="Unassembled WGS sequence"/>
</dbReference>
<reference evidence="7" key="1">
    <citation type="journal article" date="2019" name="Int. J. Syst. Evol. Microbiol.">
        <title>The Global Catalogue of Microorganisms (GCM) 10K type strain sequencing project: providing services to taxonomists for standard genome sequencing and annotation.</title>
        <authorList>
            <consortium name="The Broad Institute Genomics Platform"/>
            <consortium name="The Broad Institute Genome Sequencing Center for Infectious Disease"/>
            <person name="Wu L."/>
            <person name="Ma J."/>
        </authorList>
    </citation>
    <scope>NUCLEOTIDE SEQUENCE [LARGE SCALE GENOMIC DNA]</scope>
    <source>
        <strain evidence="7">CGMCC 4.7132</strain>
    </source>
</reference>
<evidence type="ECO:0000256" key="4">
    <source>
        <dbReference type="RuleBase" id="RU003694"/>
    </source>
</evidence>
<sequence>MSAGTMDVAVTGLGVVAPNGIGVDAHWEALLAGVSGIGPISRFDAGDYPVRLAGEVAGFAGPGRLPSRLVAQTDRWTHLGLYAAEAALADAGMSAEGLAELDEFGLAVVTASSSGGNEFGQREIADLWRHGPQRVSAFQSIAWFYAATTGQISIRHGMRGPCGVLVAEQAGGLDALAQAARALRMGAKMAVTGGAEASLSPYALVCQISSGRLSRRDDPATAYLPFDADACGHVPGEGGAMLIVEPEQEARKRGAPRIYGRVAGHAATFDPPPGSGGRPTLRRAAELALTRARVAPEEVDVVFADAAGVPALDRAEAEAISALFGPRGVPVTAPKTMLGRLYCGGGPLDLAAALLSIRDGVIPPTIGLRRPAPGCADLDLVTETRQVPVRRALVLARGFGGFNSAVVVTAAG</sequence>
<evidence type="ECO:0000256" key="1">
    <source>
        <dbReference type="ARBA" id="ARBA00008467"/>
    </source>
</evidence>
<dbReference type="InterPro" id="IPR014030">
    <property type="entry name" value="Ketoacyl_synth_N"/>
</dbReference>
<evidence type="ECO:0000256" key="3">
    <source>
        <dbReference type="ARBA" id="ARBA00023315"/>
    </source>
</evidence>
<dbReference type="PROSITE" id="PS52004">
    <property type="entry name" value="KS3_2"/>
    <property type="match status" value="1"/>
</dbReference>
<protein>
    <submittedName>
        <fullName evidence="6">Ketosynthase chain-length factor</fullName>
    </submittedName>
</protein>
<dbReference type="SMART" id="SM00825">
    <property type="entry name" value="PKS_KS"/>
    <property type="match status" value="1"/>
</dbReference>
<comment type="similarity">
    <text evidence="1 4">Belongs to the thiolase-like superfamily. Beta-ketoacyl-ACP synthases family.</text>
</comment>
<gene>
    <name evidence="6" type="ORF">ACFO60_20865</name>
</gene>
<keyword evidence="3" id="KW-0012">Acyltransferase</keyword>
<evidence type="ECO:0000256" key="2">
    <source>
        <dbReference type="ARBA" id="ARBA00022679"/>
    </source>
</evidence>
<organism evidence="6 7">
    <name type="scientific">Sphaerisporangium dianthi</name>
    <dbReference type="NCBI Taxonomy" id="1436120"/>
    <lineage>
        <taxon>Bacteria</taxon>
        <taxon>Bacillati</taxon>
        <taxon>Actinomycetota</taxon>
        <taxon>Actinomycetes</taxon>
        <taxon>Streptosporangiales</taxon>
        <taxon>Streptosporangiaceae</taxon>
        <taxon>Sphaerisporangium</taxon>
    </lineage>
</organism>
<dbReference type="EMBL" id="JBHSFP010000014">
    <property type="protein sequence ID" value="MFC4533232.1"/>
    <property type="molecule type" value="Genomic_DNA"/>
</dbReference>
<dbReference type="InterPro" id="IPR014031">
    <property type="entry name" value="Ketoacyl_synth_C"/>
</dbReference>